<dbReference type="CDD" id="cd18790">
    <property type="entry name" value="SF2_C_UvrB"/>
    <property type="match status" value="1"/>
</dbReference>
<dbReference type="PANTHER" id="PTHR24029:SF0">
    <property type="entry name" value="UVRABC SYSTEM PROTEIN B"/>
    <property type="match status" value="1"/>
</dbReference>
<keyword evidence="6 12" id="KW-0228">DNA excision</keyword>
<dbReference type="GO" id="GO:0009380">
    <property type="term" value="C:excinuclease repair complex"/>
    <property type="evidence" value="ECO:0007669"/>
    <property type="project" value="InterPro"/>
</dbReference>
<dbReference type="STRING" id="1798542.A3F54_01875"/>
<comment type="similarity">
    <text evidence="2 12 13">Belongs to the UvrB family.</text>
</comment>
<dbReference type="GO" id="GO:0009381">
    <property type="term" value="F:excinuclease ABC activity"/>
    <property type="evidence" value="ECO:0007669"/>
    <property type="project" value="UniProtKB-UniRule"/>
</dbReference>
<evidence type="ECO:0000256" key="2">
    <source>
        <dbReference type="ARBA" id="ARBA00008533"/>
    </source>
</evidence>
<dbReference type="InterPro" id="IPR014001">
    <property type="entry name" value="Helicase_ATP-bd"/>
</dbReference>
<dbReference type="PROSITE" id="PS50151">
    <property type="entry name" value="UVR"/>
    <property type="match status" value="1"/>
</dbReference>
<evidence type="ECO:0000256" key="3">
    <source>
        <dbReference type="ARBA" id="ARBA00022490"/>
    </source>
</evidence>
<dbReference type="Pfam" id="PF17757">
    <property type="entry name" value="UvrB_inter"/>
    <property type="match status" value="1"/>
</dbReference>
<dbReference type="Pfam" id="PF02151">
    <property type="entry name" value="UVR"/>
    <property type="match status" value="1"/>
</dbReference>
<dbReference type="InterPro" id="IPR027417">
    <property type="entry name" value="P-loop_NTPase"/>
</dbReference>
<accession>A0A1G2BAW3</accession>
<evidence type="ECO:0000313" key="18">
    <source>
        <dbReference type="Proteomes" id="UP000176952"/>
    </source>
</evidence>
<evidence type="ECO:0000259" key="16">
    <source>
        <dbReference type="PROSITE" id="PS51194"/>
    </source>
</evidence>
<protein>
    <recommendedName>
        <fullName evidence="11 12">UvrABC system protein B</fullName>
        <shortName evidence="12">Protein UvrB</shortName>
    </recommendedName>
    <alternativeName>
        <fullName evidence="12">Excinuclease ABC subunit B</fullName>
    </alternativeName>
</protein>
<evidence type="ECO:0000256" key="10">
    <source>
        <dbReference type="ARBA" id="ARBA00026033"/>
    </source>
</evidence>
<feature type="domain" description="Helicase ATP-binding" evidence="15">
    <location>
        <begin position="26"/>
        <end position="183"/>
    </location>
</feature>
<evidence type="ECO:0000256" key="5">
    <source>
        <dbReference type="ARBA" id="ARBA00022763"/>
    </source>
</evidence>
<evidence type="ECO:0000256" key="8">
    <source>
        <dbReference type="ARBA" id="ARBA00022881"/>
    </source>
</evidence>
<dbReference type="Pfam" id="PF00271">
    <property type="entry name" value="Helicase_C"/>
    <property type="match status" value="1"/>
</dbReference>
<dbReference type="InterPro" id="IPR006935">
    <property type="entry name" value="Helicase/UvrB_N"/>
</dbReference>
<dbReference type="AlphaFoldDB" id="A0A1G2BAW3"/>
<evidence type="ECO:0000256" key="6">
    <source>
        <dbReference type="ARBA" id="ARBA00022769"/>
    </source>
</evidence>
<keyword evidence="5 12" id="KW-0227">DNA damage</keyword>
<organism evidence="17 18">
    <name type="scientific">Candidatus Kerfeldbacteria bacterium RIFCSPHIGHO2_12_FULL_48_17</name>
    <dbReference type="NCBI Taxonomy" id="1798542"/>
    <lineage>
        <taxon>Bacteria</taxon>
        <taxon>Candidatus Kerfeldiibacteriota</taxon>
    </lineage>
</organism>
<dbReference type="SMART" id="SM00490">
    <property type="entry name" value="HELICc"/>
    <property type="match status" value="1"/>
</dbReference>
<dbReference type="Gene3D" id="3.40.50.300">
    <property type="entry name" value="P-loop containing nucleotide triphosphate hydrolases"/>
    <property type="match status" value="3"/>
</dbReference>
<dbReference type="GO" id="GO:0009432">
    <property type="term" value="P:SOS response"/>
    <property type="evidence" value="ECO:0007669"/>
    <property type="project" value="UniProtKB-UniRule"/>
</dbReference>
<evidence type="ECO:0000256" key="4">
    <source>
        <dbReference type="ARBA" id="ARBA00022741"/>
    </source>
</evidence>
<dbReference type="SUPFAM" id="SSF46600">
    <property type="entry name" value="C-terminal UvrC-binding domain of UvrB"/>
    <property type="match status" value="1"/>
</dbReference>
<feature type="short sequence motif" description="Beta-hairpin" evidence="12">
    <location>
        <begin position="92"/>
        <end position="115"/>
    </location>
</feature>
<name>A0A1G2BAW3_9BACT</name>
<keyword evidence="9 12" id="KW-0234">DNA repair</keyword>
<dbReference type="InterPro" id="IPR024759">
    <property type="entry name" value="UvrB_YAD/RRR_dom"/>
</dbReference>
<keyword evidence="3 12" id="KW-0963">Cytoplasm</keyword>
<keyword evidence="7 12" id="KW-0067">ATP-binding</keyword>
<dbReference type="GO" id="GO:0006289">
    <property type="term" value="P:nucleotide-excision repair"/>
    <property type="evidence" value="ECO:0007669"/>
    <property type="project" value="UniProtKB-UniRule"/>
</dbReference>
<dbReference type="PROSITE" id="PS51192">
    <property type="entry name" value="HELICASE_ATP_BIND_1"/>
    <property type="match status" value="1"/>
</dbReference>
<gene>
    <name evidence="12" type="primary">uvrB</name>
    <name evidence="17" type="ORF">A3F54_01875</name>
</gene>
<dbReference type="GO" id="GO:0003677">
    <property type="term" value="F:DNA binding"/>
    <property type="evidence" value="ECO:0007669"/>
    <property type="project" value="UniProtKB-UniRule"/>
</dbReference>
<comment type="subunit">
    <text evidence="10 12 13">Forms a heterotetramer with UvrA during the search for lesions. Interacts with UvrC in an incision complex.</text>
</comment>
<reference evidence="17 18" key="1">
    <citation type="journal article" date="2016" name="Nat. Commun.">
        <title>Thousands of microbial genomes shed light on interconnected biogeochemical processes in an aquifer system.</title>
        <authorList>
            <person name="Anantharaman K."/>
            <person name="Brown C.T."/>
            <person name="Hug L.A."/>
            <person name="Sharon I."/>
            <person name="Castelle C.J."/>
            <person name="Probst A.J."/>
            <person name="Thomas B.C."/>
            <person name="Singh A."/>
            <person name="Wilkins M.J."/>
            <person name="Karaoz U."/>
            <person name="Brodie E.L."/>
            <person name="Williams K.H."/>
            <person name="Hubbard S.S."/>
            <person name="Banfield J.F."/>
        </authorList>
    </citation>
    <scope>NUCLEOTIDE SEQUENCE [LARGE SCALE GENOMIC DNA]</scope>
</reference>
<evidence type="ECO:0000256" key="1">
    <source>
        <dbReference type="ARBA" id="ARBA00004496"/>
    </source>
</evidence>
<keyword evidence="8 12" id="KW-0267">Excision nuclease</keyword>
<dbReference type="InterPro" id="IPR036876">
    <property type="entry name" value="UVR_dom_sf"/>
</dbReference>
<dbReference type="InterPro" id="IPR001650">
    <property type="entry name" value="Helicase_C-like"/>
</dbReference>
<dbReference type="InterPro" id="IPR004807">
    <property type="entry name" value="UvrB"/>
</dbReference>
<comment type="subcellular location">
    <subcellularLocation>
        <location evidence="1 12 13">Cytoplasm</location>
    </subcellularLocation>
</comment>
<dbReference type="Gene3D" id="4.10.860.10">
    <property type="entry name" value="UVR domain"/>
    <property type="match status" value="1"/>
</dbReference>
<dbReference type="HAMAP" id="MF_00204">
    <property type="entry name" value="UvrB"/>
    <property type="match status" value="1"/>
</dbReference>
<dbReference type="CDD" id="cd17916">
    <property type="entry name" value="DEXHc_UvrB"/>
    <property type="match status" value="1"/>
</dbReference>
<comment type="function">
    <text evidence="12">The UvrABC repair system catalyzes the recognition and processing of DNA lesions. A damage recognition complex composed of 2 UvrA and 2 UvrB subunits scans DNA for abnormalities. Upon binding of the UvrA(2)B(2) complex to a putative damaged site, the DNA wraps around one UvrB monomer. DNA wrap is dependent on ATP binding by UvrB and probably causes local melting of the DNA helix, facilitating insertion of UvrB beta-hairpin between the DNA strands. Then UvrB probes one DNA strand for the presence of a lesion. If a lesion is found the UvrA subunits dissociate and the UvrB-DNA preincision complex is formed. This complex is subsequently bound by UvrC and the second UvrB is released. If no lesion is found, the DNA wraps around the other UvrB subunit that will check the other stand for damage.</text>
</comment>
<dbReference type="InterPro" id="IPR001943">
    <property type="entry name" value="UVR_dom"/>
</dbReference>
<dbReference type="GO" id="GO:0016887">
    <property type="term" value="F:ATP hydrolysis activity"/>
    <property type="evidence" value="ECO:0007669"/>
    <property type="project" value="InterPro"/>
</dbReference>
<evidence type="ECO:0000259" key="14">
    <source>
        <dbReference type="PROSITE" id="PS50151"/>
    </source>
</evidence>
<dbReference type="Pfam" id="PF12344">
    <property type="entry name" value="UvrB"/>
    <property type="match status" value="1"/>
</dbReference>
<evidence type="ECO:0000256" key="11">
    <source>
        <dbReference type="ARBA" id="ARBA00029504"/>
    </source>
</evidence>
<keyword evidence="4 12" id="KW-0547">Nucleotide-binding</keyword>
<dbReference type="PROSITE" id="PS51194">
    <property type="entry name" value="HELICASE_CTER"/>
    <property type="match status" value="1"/>
</dbReference>
<feature type="domain" description="Helicase C-terminal" evidence="16">
    <location>
        <begin position="437"/>
        <end position="603"/>
    </location>
</feature>
<feature type="domain" description="UVR" evidence="14">
    <location>
        <begin position="631"/>
        <end position="666"/>
    </location>
</feature>
<evidence type="ECO:0000313" key="17">
    <source>
        <dbReference type="EMBL" id="OGY85420.1"/>
    </source>
</evidence>
<dbReference type="GO" id="GO:0005524">
    <property type="term" value="F:ATP binding"/>
    <property type="evidence" value="ECO:0007669"/>
    <property type="project" value="UniProtKB-UniRule"/>
</dbReference>
<keyword evidence="12 13" id="KW-0742">SOS response</keyword>
<dbReference type="PANTHER" id="PTHR24029">
    <property type="entry name" value="UVRABC SYSTEM PROTEIN B"/>
    <property type="match status" value="1"/>
</dbReference>
<dbReference type="EMBL" id="MHKD01000001">
    <property type="protein sequence ID" value="OGY85420.1"/>
    <property type="molecule type" value="Genomic_DNA"/>
</dbReference>
<evidence type="ECO:0000256" key="13">
    <source>
        <dbReference type="RuleBase" id="RU003587"/>
    </source>
</evidence>
<feature type="binding site" evidence="12">
    <location>
        <begin position="39"/>
        <end position="46"/>
    </location>
    <ligand>
        <name>ATP</name>
        <dbReference type="ChEBI" id="CHEBI:30616"/>
    </ligand>
</feature>
<dbReference type="Proteomes" id="UP000176952">
    <property type="component" value="Unassembled WGS sequence"/>
</dbReference>
<dbReference type="NCBIfam" id="TIGR00631">
    <property type="entry name" value="uvrb"/>
    <property type="match status" value="1"/>
</dbReference>
<evidence type="ECO:0000259" key="15">
    <source>
        <dbReference type="PROSITE" id="PS51192"/>
    </source>
</evidence>
<evidence type="ECO:0000256" key="9">
    <source>
        <dbReference type="ARBA" id="ARBA00023204"/>
    </source>
</evidence>
<comment type="domain">
    <text evidence="12">The beta-hairpin motif is involved in DNA binding.</text>
</comment>
<dbReference type="Pfam" id="PF04851">
    <property type="entry name" value="ResIII"/>
    <property type="match status" value="1"/>
</dbReference>
<dbReference type="SMART" id="SM00487">
    <property type="entry name" value="DEXDc"/>
    <property type="match status" value="1"/>
</dbReference>
<dbReference type="InterPro" id="IPR041471">
    <property type="entry name" value="UvrB_inter"/>
</dbReference>
<evidence type="ECO:0000256" key="12">
    <source>
        <dbReference type="HAMAP-Rule" id="MF_00204"/>
    </source>
</evidence>
<dbReference type="GO" id="GO:0005737">
    <property type="term" value="C:cytoplasm"/>
    <property type="evidence" value="ECO:0007669"/>
    <property type="project" value="UniProtKB-SubCell"/>
</dbReference>
<dbReference type="SUPFAM" id="SSF52540">
    <property type="entry name" value="P-loop containing nucleoside triphosphate hydrolases"/>
    <property type="match status" value="2"/>
</dbReference>
<sequence length="671" mass="76529">MNKKFELVSEFQPAGDQPKAIKQLISGAQANMPHQTLLGATGTGKTFVMAKIIAALNQPALVIAHNKTLAAQLASEFRSFFPKNAVHYFVSYYDYYQPEAYIPRSDTYIEKETQLNEEIDRLRHASTEALLSRNDCIIVASVSCIYGLGSPDVYGRQKVTLKTGAGQKRDHIVRQLVAIQYKRNDLNFIRGTFRIRGDVLEVYPASADEFGYRVEFFGDDIDRISEIDTLTGKTINTWPEISIFPATHYVTEQKDNRPILAEIVSDMRVQVKKFEKEGKLLEAQRLSQRTKFDVEMMENIGYVNGIENYSRYFDRRAAGEPPYTLLDYFPETGLTFIDESHITLPQIRGMYAGDRSRKEMLVNYGFRLPAALDNRPLNFGEFTQRIHRTVYVSATPQLYELDKSRPESDPAGQTVELLIRPTGLLDPVIELKPTRNQVDDLMAQIRERVAQHERVLVTTLTKRLAEELTDYMQEAAIKVQYLHSEVDTMERLEILRDLRLGVFDVVVGINLLREGLDLPEVSLVAILDADKEGFLRSQTSLIQTIGRAARHERGRVIMYADKITDSMKYAMAETERRRKIQEAYNVKHGITPQSIRKAVKDDRLSGAKAKAAAAAGPNLRDLKKLTPEELRDHMKDMENRMELAARNLEFEEAGRLRDEIGLLRKARGEKR</sequence>
<comment type="caution">
    <text evidence="17">The sequence shown here is derived from an EMBL/GenBank/DDBJ whole genome shotgun (WGS) entry which is preliminary data.</text>
</comment>
<dbReference type="NCBIfam" id="NF003673">
    <property type="entry name" value="PRK05298.1"/>
    <property type="match status" value="1"/>
</dbReference>
<proteinExistence type="inferred from homology"/>
<evidence type="ECO:0000256" key="7">
    <source>
        <dbReference type="ARBA" id="ARBA00022840"/>
    </source>
</evidence>